<dbReference type="KEGG" id="esa:ESA_03931"/>
<feature type="signal peptide" evidence="1">
    <location>
        <begin position="1"/>
        <end position="20"/>
    </location>
</feature>
<evidence type="ECO:0000313" key="3">
    <source>
        <dbReference type="Proteomes" id="UP000000260"/>
    </source>
</evidence>
<keyword evidence="3" id="KW-1185">Reference proteome</keyword>
<feature type="chain" id="PRO_5002710523" description="Secreted protein" evidence="1">
    <location>
        <begin position="21"/>
        <end position="112"/>
    </location>
</feature>
<evidence type="ECO:0000256" key="1">
    <source>
        <dbReference type="SAM" id="SignalP"/>
    </source>
</evidence>
<dbReference type="Proteomes" id="UP000000260">
    <property type="component" value="Chromosome"/>
</dbReference>
<protein>
    <recommendedName>
        <fullName evidence="4">Secreted protein</fullName>
    </recommendedName>
</protein>
<dbReference type="EMBL" id="CP000783">
    <property type="protein sequence ID" value="ABU79117.1"/>
    <property type="molecule type" value="Genomic_DNA"/>
</dbReference>
<dbReference type="HOGENOM" id="CLU_2141734_0_0_6"/>
<keyword evidence="1" id="KW-0732">Signal</keyword>
<sequence>MPPTGVFSACVMIVSASLNASTGNSLASSQAAALALASSFSATLSAMWPMQRFCTHSVKICGCVNSLMDASGCASAVWKETVKTVKAAIRVFNFMNFSHRPLSGLADFYNAG</sequence>
<accession>A7MQ27</accession>
<dbReference type="AlphaFoldDB" id="A7MQ27"/>
<proteinExistence type="predicted"/>
<gene>
    <name evidence="2" type="ordered locus">ESA_03931</name>
</gene>
<reference evidence="2 3" key="1">
    <citation type="journal article" date="2010" name="PLoS ONE">
        <title>Genome sequence of Cronobacter sakazakii BAA-894 and comparative genomic hybridization analysis with other Cronobacter species.</title>
        <authorList>
            <person name="Kucerova E."/>
            <person name="Clifton S.W."/>
            <person name="Xia X.Q."/>
            <person name="Long F."/>
            <person name="Porwollik S."/>
            <person name="Fulton L."/>
            <person name="Fronick C."/>
            <person name="Minx P."/>
            <person name="Kyung K."/>
            <person name="Warren W."/>
            <person name="Fulton R."/>
            <person name="Feng D."/>
            <person name="Wollam A."/>
            <person name="Shah N."/>
            <person name="Bhonagiri V."/>
            <person name="Nash W.E."/>
            <person name="Hallsworth-Pepin K."/>
            <person name="Wilson R.K."/>
            <person name="McClelland M."/>
            <person name="Forsythe S.J."/>
        </authorList>
    </citation>
    <scope>NUCLEOTIDE SEQUENCE [LARGE SCALE GENOMIC DNA]</scope>
    <source>
        <strain evidence="2 3">ATCC BAA-894</strain>
    </source>
</reference>
<evidence type="ECO:0000313" key="2">
    <source>
        <dbReference type="EMBL" id="ABU79117.1"/>
    </source>
</evidence>
<name>A7MQ27_CROS8</name>
<organism evidence="2 3">
    <name type="scientific">Cronobacter sakazakii (strain ATCC BAA-894)</name>
    <name type="common">Enterobacter sakazakii</name>
    <dbReference type="NCBI Taxonomy" id="290339"/>
    <lineage>
        <taxon>Bacteria</taxon>
        <taxon>Pseudomonadati</taxon>
        <taxon>Pseudomonadota</taxon>
        <taxon>Gammaproteobacteria</taxon>
        <taxon>Enterobacterales</taxon>
        <taxon>Enterobacteriaceae</taxon>
        <taxon>Cronobacter</taxon>
    </lineage>
</organism>
<evidence type="ECO:0008006" key="4">
    <source>
        <dbReference type="Google" id="ProtNLM"/>
    </source>
</evidence>